<dbReference type="STRING" id="658219.SAMN05216212_0057"/>
<dbReference type="PANTHER" id="PTHR34978">
    <property type="entry name" value="POSSIBLE SENSOR-TRANSDUCER PROTEIN BLAR"/>
    <property type="match status" value="1"/>
</dbReference>
<feature type="transmembrane region" description="Helical" evidence="1">
    <location>
        <begin position="47"/>
        <end position="70"/>
    </location>
</feature>
<feature type="transmembrane region" description="Helical" evidence="1">
    <location>
        <begin position="289"/>
        <end position="311"/>
    </location>
</feature>
<dbReference type="InterPro" id="IPR008756">
    <property type="entry name" value="Peptidase_M56"/>
</dbReference>
<evidence type="ECO:0000259" key="2">
    <source>
        <dbReference type="Pfam" id="PF05569"/>
    </source>
</evidence>
<dbReference type="PANTHER" id="PTHR34978:SF3">
    <property type="entry name" value="SLR0241 PROTEIN"/>
    <property type="match status" value="1"/>
</dbReference>
<keyword evidence="4" id="KW-1185">Reference proteome</keyword>
<proteinExistence type="predicted"/>
<organism evidence="3 4">
    <name type="scientific">Microbulbifer yueqingensis</name>
    <dbReference type="NCBI Taxonomy" id="658219"/>
    <lineage>
        <taxon>Bacteria</taxon>
        <taxon>Pseudomonadati</taxon>
        <taxon>Pseudomonadota</taxon>
        <taxon>Gammaproteobacteria</taxon>
        <taxon>Cellvibrionales</taxon>
        <taxon>Microbulbiferaceae</taxon>
        <taxon>Microbulbifer</taxon>
    </lineage>
</organism>
<dbReference type="InterPro" id="IPR052173">
    <property type="entry name" value="Beta-lactam_resp_regulator"/>
</dbReference>
<accession>A0A1G8UBQ3</accession>
<evidence type="ECO:0000313" key="4">
    <source>
        <dbReference type="Proteomes" id="UP000199305"/>
    </source>
</evidence>
<keyword evidence="1" id="KW-0472">Membrane</keyword>
<dbReference type="Gene3D" id="3.30.2010.10">
    <property type="entry name" value="Metalloproteases ('zincins'), catalytic domain"/>
    <property type="match status" value="1"/>
</dbReference>
<keyword evidence="1" id="KW-0812">Transmembrane</keyword>
<dbReference type="Proteomes" id="UP000199305">
    <property type="component" value="Unassembled WGS sequence"/>
</dbReference>
<reference evidence="4" key="1">
    <citation type="submission" date="2016-10" db="EMBL/GenBank/DDBJ databases">
        <authorList>
            <person name="Varghese N."/>
            <person name="Submissions S."/>
        </authorList>
    </citation>
    <scope>NUCLEOTIDE SEQUENCE [LARGE SCALE GENOMIC DNA]</scope>
    <source>
        <strain evidence="4">CGMCC 1.10658</strain>
    </source>
</reference>
<protein>
    <submittedName>
        <fullName evidence="3">Signal transducer regulating beta-lactamase production, contains metallopeptidase domain</fullName>
    </submittedName>
</protein>
<dbReference type="EMBL" id="FNFH01000001">
    <property type="protein sequence ID" value="SDJ51183.1"/>
    <property type="molecule type" value="Genomic_DNA"/>
</dbReference>
<sequence>MTSIAALAWLFLLIALGAWLLGCLASELVSRVAFGKRLSPMERRQRSFILAAIPLMASGAVLIAVGSTALGKSAGWILDHCVYHGAGHPHLCFTHLPAIRLGLVEFFTATLVLVSLAVVVGRFVLREHHAGQRIRSLVRLAASRTPARRLCTVEDPSPFAVTAGAFAPRVILSRGLLEGLEAREGRIVVSHEFSHIRARDLLYNLVFETLLLLQWPATAGRLRSEWRQAMEEGADDRVAGRFGREQVAATLLKVFRLQRDHSIPGLSVAGADPLARIERLLSQEHSRGTGILFAGTCLASIAIFALVLAGAHHQLETLLGFLTGH</sequence>
<dbReference type="OrthoDB" id="7057814at2"/>
<dbReference type="Pfam" id="PF05569">
    <property type="entry name" value="Peptidase_M56"/>
    <property type="match status" value="1"/>
</dbReference>
<dbReference type="RefSeq" id="WP_091506196.1">
    <property type="nucleotide sequence ID" value="NZ_FNFH01000001.1"/>
</dbReference>
<gene>
    <name evidence="3" type="ORF">SAMN05216212_0057</name>
</gene>
<dbReference type="CDD" id="cd07326">
    <property type="entry name" value="M56_BlaR1_MecR1_like"/>
    <property type="match status" value="1"/>
</dbReference>
<feature type="domain" description="Peptidase M56" evidence="2">
    <location>
        <begin position="118"/>
        <end position="260"/>
    </location>
</feature>
<name>A0A1G8UBQ3_9GAMM</name>
<keyword evidence="1" id="KW-1133">Transmembrane helix</keyword>
<evidence type="ECO:0000313" key="3">
    <source>
        <dbReference type="EMBL" id="SDJ51183.1"/>
    </source>
</evidence>
<evidence type="ECO:0000256" key="1">
    <source>
        <dbReference type="SAM" id="Phobius"/>
    </source>
</evidence>
<feature type="transmembrane region" description="Helical" evidence="1">
    <location>
        <begin position="6"/>
        <end position="26"/>
    </location>
</feature>
<dbReference type="AlphaFoldDB" id="A0A1G8UBQ3"/>
<feature type="transmembrane region" description="Helical" evidence="1">
    <location>
        <begin position="106"/>
        <end position="125"/>
    </location>
</feature>